<evidence type="ECO:0000256" key="1">
    <source>
        <dbReference type="ARBA" id="ARBA00022679"/>
    </source>
</evidence>
<name>A0A2P8C734_9BACT</name>
<dbReference type="PANTHER" id="PTHR42774:SF3">
    <property type="entry name" value="KETOHEXOKINASE"/>
    <property type="match status" value="1"/>
</dbReference>
<feature type="domain" description="Carbohydrate kinase PfkB" evidence="3">
    <location>
        <begin position="6"/>
        <end position="280"/>
    </location>
</feature>
<dbReference type="InterPro" id="IPR029056">
    <property type="entry name" value="Ribokinase-like"/>
</dbReference>
<dbReference type="RefSeq" id="WP_106543642.1">
    <property type="nucleotide sequence ID" value="NZ_BLAU01000001.1"/>
</dbReference>
<dbReference type="PANTHER" id="PTHR42774">
    <property type="entry name" value="PHOSPHOTRANSFERASE SYSTEM TRANSPORT PROTEIN"/>
    <property type="match status" value="1"/>
</dbReference>
<evidence type="ECO:0000313" key="6">
    <source>
        <dbReference type="Proteomes" id="UP000240621"/>
    </source>
</evidence>
<dbReference type="Pfam" id="PF00294">
    <property type="entry name" value="PfkB"/>
    <property type="match status" value="1"/>
</dbReference>
<dbReference type="InterPro" id="IPR002173">
    <property type="entry name" value="Carboh/pur_kinase_PfkB_CS"/>
</dbReference>
<dbReference type="GO" id="GO:0016301">
    <property type="term" value="F:kinase activity"/>
    <property type="evidence" value="ECO:0007669"/>
    <property type="project" value="UniProtKB-KW"/>
</dbReference>
<dbReference type="Gene3D" id="3.40.1190.20">
    <property type="match status" value="1"/>
</dbReference>
<evidence type="ECO:0000313" key="4">
    <source>
        <dbReference type="EMBL" id="GET22418.1"/>
    </source>
</evidence>
<sequence length="284" mass="31792">MKGLFLGLTTIDIHHIIDQFPTPDNKVKSPDAPDILVGGPATNAAVTYSHLGGRAHLVSAFGQNAFYSFLQEDLRKFNIEHHDLAAQREEKPVIASVVTTSDNGDRTIFTNHPADYDVSFDSRGLMEENQFDFVLLDGFYIQKAIEVACEARRRDIPVILDGGSWKDGLERLLPHVNYAICSEKFMPPWCNNKEELFRYLSEKGIHHVAITRGGKPILYKDGFDVVELPVPEVEPVDTLGAGDIFHGAFAYYLHRLHDFVPALEKAAKIAAHSCQFAGTRVWMQ</sequence>
<proteinExistence type="predicted"/>
<dbReference type="SUPFAM" id="SSF53613">
    <property type="entry name" value="Ribokinase-like"/>
    <property type="match status" value="1"/>
</dbReference>
<organism evidence="5 6">
    <name type="scientific">Prolixibacter denitrificans</name>
    <dbReference type="NCBI Taxonomy" id="1541063"/>
    <lineage>
        <taxon>Bacteria</taxon>
        <taxon>Pseudomonadati</taxon>
        <taxon>Bacteroidota</taxon>
        <taxon>Bacteroidia</taxon>
        <taxon>Marinilabiliales</taxon>
        <taxon>Prolixibacteraceae</taxon>
        <taxon>Prolixibacter</taxon>
    </lineage>
</organism>
<dbReference type="AlphaFoldDB" id="A0A2P8C734"/>
<evidence type="ECO:0000313" key="5">
    <source>
        <dbReference type="EMBL" id="PSK80782.1"/>
    </source>
</evidence>
<protein>
    <submittedName>
        <fullName evidence="4 5">Kinase</fullName>
    </submittedName>
</protein>
<keyword evidence="1" id="KW-0808">Transferase</keyword>
<keyword evidence="2 5" id="KW-0418">Kinase</keyword>
<reference evidence="5 6" key="1">
    <citation type="submission" date="2018-03" db="EMBL/GenBank/DDBJ databases">
        <title>Genomic Encyclopedia of Archaeal and Bacterial Type Strains, Phase II (KMG-II): from individual species to whole genera.</title>
        <authorList>
            <person name="Goeker M."/>
        </authorList>
    </citation>
    <scope>NUCLEOTIDE SEQUENCE [LARGE SCALE GENOMIC DNA]</scope>
    <source>
        <strain evidence="5 6">DSM 27267</strain>
    </source>
</reference>
<dbReference type="InterPro" id="IPR011611">
    <property type="entry name" value="PfkB_dom"/>
</dbReference>
<dbReference type="Proteomes" id="UP000240621">
    <property type="component" value="Unassembled WGS sequence"/>
</dbReference>
<evidence type="ECO:0000313" key="7">
    <source>
        <dbReference type="Proteomes" id="UP000396862"/>
    </source>
</evidence>
<dbReference type="PROSITE" id="PS00584">
    <property type="entry name" value="PFKB_KINASES_2"/>
    <property type="match status" value="1"/>
</dbReference>
<dbReference type="EMBL" id="BLAU01000001">
    <property type="protein sequence ID" value="GET22418.1"/>
    <property type="molecule type" value="Genomic_DNA"/>
</dbReference>
<dbReference type="EMBL" id="PYGC01000013">
    <property type="protein sequence ID" value="PSK80782.1"/>
    <property type="molecule type" value="Genomic_DNA"/>
</dbReference>
<dbReference type="OrthoDB" id="9813569at2"/>
<comment type="caution">
    <text evidence="5">The sequence shown here is derived from an EMBL/GenBank/DDBJ whole genome shotgun (WGS) entry which is preliminary data.</text>
</comment>
<reference evidence="4 7" key="2">
    <citation type="submission" date="2019-10" db="EMBL/GenBank/DDBJ databases">
        <title>Prolixibacter strains distinguished by the presence of nitrate reductase genes were adept at nitrate-dependent anaerobic corrosion of metallic iron and carbon steel.</title>
        <authorList>
            <person name="Iino T."/>
            <person name="Shono N."/>
            <person name="Ito K."/>
            <person name="Nakamura R."/>
            <person name="Sueoka K."/>
            <person name="Harayama S."/>
            <person name="Ohkuma M."/>
        </authorList>
    </citation>
    <scope>NUCLEOTIDE SEQUENCE [LARGE SCALE GENOMIC DNA]</scope>
    <source>
        <strain evidence="4 7">MIC1-1</strain>
    </source>
</reference>
<gene>
    <name evidence="5" type="ORF">CLV93_11376</name>
    <name evidence="4" type="ORF">JCM18694_26640</name>
</gene>
<evidence type="ECO:0000256" key="2">
    <source>
        <dbReference type="ARBA" id="ARBA00022777"/>
    </source>
</evidence>
<dbReference type="Proteomes" id="UP000396862">
    <property type="component" value="Unassembled WGS sequence"/>
</dbReference>
<keyword evidence="7" id="KW-1185">Reference proteome</keyword>
<dbReference type="InterPro" id="IPR052562">
    <property type="entry name" value="Ketohexokinase-related"/>
</dbReference>
<evidence type="ECO:0000259" key="3">
    <source>
        <dbReference type="Pfam" id="PF00294"/>
    </source>
</evidence>
<accession>A0A2P8C734</accession>